<dbReference type="EC" id="1.4.3.19" evidence="5"/>
<dbReference type="InterPro" id="IPR006076">
    <property type="entry name" value="FAD-dep_OxRdtase"/>
</dbReference>
<comment type="pathway">
    <text evidence="1">Cofactor biosynthesis; thiamine diphosphate biosynthesis.</text>
</comment>
<name>A0ABV8WX54_9BACI</name>
<feature type="domain" description="FAD dependent oxidoreductase" evidence="6">
    <location>
        <begin position="8"/>
        <end position="348"/>
    </location>
</feature>
<dbReference type="Gene3D" id="3.30.9.10">
    <property type="entry name" value="D-Amino Acid Oxidase, subunit A, domain 2"/>
    <property type="match status" value="1"/>
</dbReference>
<dbReference type="RefSeq" id="WP_390251477.1">
    <property type="nucleotide sequence ID" value="NZ_JBHSDT010000004.1"/>
</dbReference>
<dbReference type="Gene3D" id="3.50.50.60">
    <property type="entry name" value="FAD/NAD(P)-binding domain"/>
    <property type="match status" value="1"/>
</dbReference>
<dbReference type="SUPFAM" id="SSF51905">
    <property type="entry name" value="FAD/NAD(P)-binding domain"/>
    <property type="match status" value="1"/>
</dbReference>
<proteinExistence type="predicted"/>
<evidence type="ECO:0000313" key="8">
    <source>
        <dbReference type="Proteomes" id="UP001595882"/>
    </source>
</evidence>
<dbReference type="NCBIfam" id="TIGR02352">
    <property type="entry name" value="thiamin_ThiO"/>
    <property type="match status" value="1"/>
</dbReference>
<gene>
    <name evidence="7" type="primary">thiO</name>
    <name evidence="7" type="ORF">ACFOY7_08860</name>
</gene>
<dbReference type="SUPFAM" id="SSF54373">
    <property type="entry name" value="FAD-linked reductases, C-terminal domain"/>
    <property type="match status" value="1"/>
</dbReference>
<evidence type="ECO:0000256" key="1">
    <source>
        <dbReference type="ARBA" id="ARBA00004948"/>
    </source>
</evidence>
<organism evidence="7 8">
    <name type="scientific">Gracilibacillus xinjiangensis</name>
    <dbReference type="NCBI Taxonomy" id="1193282"/>
    <lineage>
        <taxon>Bacteria</taxon>
        <taxon>Bacillati</taxon>
        <taxon>Bacillota</taxon>
        <taxon>Bacilli</taxon>
        <taxon>Bacillales</taxon>
        <taxon>Bacillaceae</taxon>
        <taxon>Gracilibacillus</taxon>
    </lineage>
</organism>
<dbReference type="PROSITE" id="PS51257">
    <property type="entry name" value="PROKAR_LIPOPROTEIN"/>
    <property type="match status" value="1"/>
</dbReference>
<dbReference type="Proteomes" id="UP001595882">
    <property type="component" value="Unassembled WGS sequence"/>
</dbReference>
<evidence type="ECO:0000256" key="5">
    <source>
        <dbReference type="ARBA" id="ARBA00050018"/>
    </source>
</evidence>
<dbReference type="InterPro" id="IPR036188">
    <property type="entry name" value="FAD/NAD-bd_sf"/>
</dbReference>
<keyword evidence="8" id="KW-1185">Reference proteome</keyword>
<evidence type="ECO:0000256" key="3">
    <source>
        <dbReference type="ARBA" id="ARBA00023002"/>
    </source>
</evidence>
<keyword evidence="3 7" id="KW-0560">Oxidoreductase</keyword>
<comment type="caution">
    <text evidence="7">The sequence shown here is derived from an EMBL/GenBank/DDBJ whole genome shotgun (WGS) entry which is preliminary data.</text>
</comment>
<accession>A0ABV8WX54</accession>
<evidence type="ECO:0000313" key="7">
    <source>
        <dbReference type="EMBL" id="MFC4403186.1"/>
    </source>
</evidence>
<evidence type="ECO:0000256" key="4">
    <source>
        <dbReference type="ARBA" id="ARBA00049872"/>
    </source>
</evidence>
<dbReference type="EMBL" id="JBHSDT010000004">
    <property type="protein sequence ID" value="MFC4403186.1"/>
    <property type="molecule type" value="Genomic_DNA"/>
</dbReference>
<dbReference type="PANTHER" id="PTHR13847">
    <property type="entry name" value="SARCOSINE DEHYDROGENASE-RELATED"/>
    <property type="match status" value="1"/>
</dbReference>
<evidence type="ECO:0000256" key="2">
    <source>
        <dbReference type="ARBA" id="ARBA00022977"/>
    </source>
</evidence>
<evidence type="ECO:0000259" key="6">
    <source>
        <dbReference type="Pfam" id="PF01266"/>
    </source>
</evidence>
<keyword evidence="2" id="KW-0784">Thiamine biosynthesis</keyword>
<dbReference type="GO" id="GO:0043799">
    <property type="term" value="F:glycine oxidase activity"/>
    <property type="evidence" value="ECO:0007669"/>
    <property type="project" value="UniProtKB-EC"/>
</dbReference>
<dbReference type="Pfam" id="PF01266">
    <property type="entry name" value="DAO"/>
    <property type="match status" value="1"/>
</dbReference>
<dbReference type="PANTHER" id="PTHR13847:SF289">
    <property type="entry name" value="GLYCINE OXIDASE"/>
    <property type="match status" value="1"/>
</dbReference>
<reference evidence="8" key="1">
    <citation type="journal article" date="2019" name="Int. J. Syst. Evol. Microbiol.">
        <title>The Global Catalogue of Microorganisms (GCM) 10K type strain sequencing project: providing services to taxonomists for standard genome sequencing and annotation.</title>
        <authorList>
            <consortium name="The Broad Institute Genomics Platform"/>
            <consortium name="The Broad Institute Genome Sequencing Center for Infectious Disease"/>
            <person name="Wu L."/>
            <person name="Ma J."/>
        </authorList>
    </citation>
    <scope>NUCLEOTIDE SEQUENCE [LARGE SCALE GENOMIC DNA]</scope>
    <source>
        <strain evidence="8">CCUG 37865</strain>
    </source>
</reference>
<sequence length="371" mass="40196">MREHYDQIVVGGGVIGCSIAYQLSKRGYRVLVIENDVIGSGASSAAAGMLGAQLEFSSDSALFHFARQSRAFFPELSRELEEASGINIGLIQKGTMKLAFTEKQLIELKEIARFQGKAGESALLLTQKAALLKERRLTGNFLAALFFPDDGQVSAPQLTLAFAKAARNHGAVLLEHTQVSELIEQENGLKGVRTTNGLYYSDQIVMATGKDTTKWLPYDLAITPVKGECISVRPDQPLIESTIFSDGCYLVPKNDGSIIIGATSLHGITDKTVRVKGVQQLLTKARKIIPAIEHAQLEHFWAGIRPQTSDGFPYIGEVPGRDGVYVAAGHYRNGILLSPITGMMVADLIEGKAAAKYAASFALNRVQRAFV</sequence>
<dbReference type="InterPro" id="IPR012727">
    <property type="entry name" value="Gly_oxidase_ThiO"/>
</dbReference>
<protein>
    <recommendedName>
        <fullName evidence="5">glycine oxidase</fullName>
        <ecNumber evidence="5">1.4.3.19</ecNumber>
    </recommendedName>
</protein>
<comment type="catalytic activity">
    <reaction evidence="4">
        <text>glycine + O2 + H2O = glyoxylate + H2O2 + NH4(+)</text>
        <dbReference type="Rhea" id="RHEA:11532"/>
        <dbReference type="ChEBI" id="CHEBI:15377"/>
        <dbReference type="ChEBI" id="CHEBI:15379"/>
        <dbReference type="ChEBI" id="CHEBI:16240"/>
        <dbReference type="ChEBI" id="CHEBI:28938"/>
        <dbReference type="ChEBI" id="CHEBI:36655"/>
        <dbReference type="ChEBI" id="CHEBI:57305"/>
        <dbReference type="EC" id="1.4.3.19"/>
    </reaction>
</comment>